<dbReference type="AlphaFoldDB" id="A0A1I7XUY3"/>
<dbReference type="PANTHER" id="PTHR23172">
    <property type="entry name" value="AUXILIN/CYCLIN G-ASSOCIATED KINASE-RELATED"/>
    <property type="match status" value="1"/>
</dbReference>
<dbReference type="Gene3D" id="3.90.190.10">
    <property type="entry name" value="Protein tyrosine phosphatase superfamily"/>
    <property type="match status" value="1"/>
</dbReference>
<dbReference type="Proteomes" id="UP000095283">
    <property type="component" value="Unplaced"/>
</dbReference>
<sequence>MFTYDTCLSVFLAHCILLSVAIVLYCRLLPRSINAFELISHKRSTVSLPPSFHRTLDLLTKVVNAAPGEIKSSTHNRPVLLESLVMEPLPLFNRLHTGCRPFVEIFSGGNKLWNTCKDYEQLKSYEMPEYSSVEMNLGSVPVGDDVTIVVYHARWSKIQSRMQQALGHKPAFFHRVVLGLKIGAHDRGFSNEIGEPSAFLAYDTDSVSSRYLVENEEELDHIKCNFGFGSSSSQELPRSTFLSSEVDSAHCFQKPTAAFFDTLDWGQSTVCDHNSPQDISPSEHTLRQPVQDHTLIPLSTIPNKPTEMNKAEAYERMHGIRVVKEVEDADADYFKFDCEKSKETPILGTPSPVQVPPPIEEFDLLGLESGTTRPKSSTTVNLDPFCDFMSSTSVFKTPVHANTGGDLLGDWVNGTTLPSMQPTIHRNVSAPTFQPPMLGVGIIDPLAEFLSQSASNPPSKQGSASNSGSTTPKPTRPNYSRAAFDQLNSNTNTKPKLSAEAFGDLLSSQGFISSVKNTNRTLGDMKRAEEIREMDPVKIKVEFLIRDWITGKERNIRALLGSLNDVLWDGADKWQQPSMGDLLSATQVKKSYYKACLVVHPDKQTGKPQEALAKAIFTELNDAWNAFEQAGSPSL</sequence>
<dbReference type="InterPro" id="IPR001623">
    <property type="entry name" value="DnaJ_domain"/>
</dbReference>
<evidence type="ECO:0000256" key="2">
    <source>
        <dbReference type="SAM" id="MobiDB-lite"/>
    </source>
</evidence>
<dbReference type="Gene3D" id="1.10.287.110">
    <property type="entry name" value="DnaJ domain"/>
    <property type="match status" value="1"/>
</dbReference>
<evidence type="ECO:0000259" key="3">
    <source>
        <dbReference type="PROSITE" id="PS51182"/>
    </source>
</evidence>
<evidence type="ECO:0000313" key="4">
    <source>
        <dbReference type="Proteomes" id="UP000095283"/>
    </source>
</evidence>
<dbReference type="Pfam" id="PF10409">
    <property type="entry name" value="PTEN_C2"/>
    <property type="match status" value="1"/>
</dbReference>
<dbReference type="InterPro" id="IPR036869">
    <property type="entry name" value="J_dom_sf"/>
</dbReference>
<feature type="domain" description="C2 tensin-type" evidence="3">
    <location>
        <begin position="76"/>
        <end position="246"/>
    </location>
</feature>
<evidence type="ECO:0000256" key="1">
    <source>
        <dbReference type="ARBA" id="ARBA00004132"/>
    </source>
</evidence>
<dbReference type="PANTHER" id="PTHR23172:SF19">
    <property type="entry name" value="J DOMAIN-CONTAINING PROTEIN"/>
    <property type="match status" value="1"/>
</dbReference>
<proteinExistence type="predicted"/>
<feature type="compositionally biased region" description="Polar residues" evidence="2">
    <location>
        <begin position="452"/>
        <end position="473"/>
    </location>
</feature>
<dbReference type="FunFam" id="1.10.287.110:FF:000002">
    <property type="entry name" value="putative tyrosine-protein phosphatase auxilin isoform X2"/>
    <property type="match status" value="1"/>
</dbReference>
<dbReference type="GO" id="GO:0072583">
    <property type="term" value="P:clathrin-dependent endocytosis"/>
    <property type="evidence" value="ECO:0007669"/>
    <property type="project" value="TreeGrafter"/>
</dbReference>
<reference evidence="5" key="1">
    <citation type="submission" date="2016-11" db="UniProtKB">
        <authorList>
            <consortium name="WormBaseParasite"/>
        </authorList>
    </citation>
    <scope>IDENTIFICATION</scope>
</reference>
<keyword evidence="4" id="KW-1185">Reference proteome</keyword>
<accession>A0A1I7XUY3</accession>
<feature type="region of interest" description="Disordered" evidence="2">
    <location>
        <begin position="452"/>
        <end position="481"/>
    </location>
</feature>
<comment type="subcellular location">
    <subcellularLocation>
        <location evidence="1">Cytoplasmic vesicle</location>
        <location evidence="1">Clathrin-coated vesicle</location>
    </subcellularLocation>
</comment>
<dbReference type="GO" id="GO:0072318">
    <property type="term" value="P:clathrin coat disassembly"/>
    <property type="evidence" value="ECO:0007669"/>
    <property type="project" value="TreeGrafter"/>
</dbReference>
<dbReference type="SUPFAM" id="SSF46565">
    <property type="entry name" value="Chaperone J-domain"/>
    <property type="match status" value="1"/>
</dbReference>
<dbReference type="InterPro" id="IPR014020">
    <property type="entry name" value="Tensin_C2-dom"/>
</dbReference>
<dbReference type="GO" id="GO:0030136">
    <property type="term" value="C:clathrin-coated vesicle"/>
    <property type="evidence" value="ECO:0007669"/>
    <property type="project" value="UniProtKB-SubCell"/>
</dbReference>
<dbReference type="SMART" id="SM00271">
    <property type="entry name" value="DnaJ"/>
    <property type="match status" value="1"/>
</dbReference>
<dbReference type="CDD" id="cd06257">
    <property type="entry name" value="DnaJ"/>
    <property type="match status" value="1"/>
</dbReference>
<dbReference type="Gene3D" id="2.60.40.1110">
    <property type="match status" value="1"/>
</dbReference>
<dbReference type="WBParaSite" id="Hba_21336">
    <property type="protein sequence ID" value="Hba_21336"/>
    <property type="gene ID" value="Hba_21336"/>
</dbReference>
<dbReference type="GO" id="GO:0030276">
    <property type="term" value="F:clathrin binding"/>
    <property type="evidence" value="ECO:0007669"/>
    <property type="project" value="TreeGrafter"/>
</dbReference>
<protein>
    <submittedName>
        <fullName evidence="5">C2 tensin-type domain-containing protein</fullName>
    </submittedName>
</protein>
<evidence type="ECO:0000313" key="5">
    <source>
        <dbReference type="WBParaSite" id="Hba_21336"/>
    </source>
</evidence>
<name>A0A1I7XUY3_HETBA</name>
<dbReference type="InterPro" id="IPR029021">
    <property type="entry name" value="Prot-tyrosine_phosphatase-like"/>
</dbReference>
<organism evidence="4 5">
    <name type="scientific">Heterorhabditis bacteriophora</name>
    <name type="common">Entomopathogenic nematode worm</name>
    <dbReference type="NCBI Taxonomy" id="37862"/>
    <lineage>
        <taxon>Eukaryota</taxon>
        <taxon>Metazoa</taxon>
        <taxon>Ecdysozoa</taxon>
        <taxon>Nematoda</taxon>
        <taxon>Chromadorea</taxon>
        <taxon>Rhabditida</taxon>
        <taxon>Rhabditina</taxon>
        <taxon>Rhabditomorpha</taxon>
        <taxon>Strongyloidea</taxon>
        <taxon>Heterorhabditidae</taxon>
        <taxon>Heterorhabditis</taxon>
    </lineage>
</organism>
<dbReference type="PROSITE" id="PS51182">
    <property type="entry name" value="C2_TENSIN"/>
    <property type="match status" value="1"/>
</dbReference>